<feature type="compositionally biased region" description="Low complexity" evidence="1">
    <location>
        <begin position="239"/>
        <end position="255"/>
    </location>
</feature>
<dbReference type="InterPro" id="IPR006680">
    <property type="entry name" value="Amidohydro-rel"/>
</dbReference>
<dbReference type="Gene3D" id="1.20.58.520">
    <property type="entry name" value="Amidohydrolase"/>
    <property type="match status" value="1"/>
</dbReference>
<name>A0ABP8YL70_9ACTN</name>
<evidence type="ECO:0000256" key="1">
    <source>
        <dbReference type="SAM" id="MobiDB-lite"/>
    </source>
</evidence>
<evidence type="ECO:0000313" key="4">
    <source>
        <dbReference type="Proteomes" id="UP001499882"/>
    </source>
</evidence>
<dbReference type="InterPro" id="IPR051781">
    <property type="entry name" value="Metallo-dep_Hydrolase"/>
</dbReference>
<sequence>MGIVVYRDATIFDGTGAAPVGGRSLVVDDDRLTQVVATDQLVVPDGAEVVELVERFVIPGLIDSHQHLATPPDRVQAEAWLRRMVYGGVTAIRDMADDLRQIADLTRACLVGEIPGPDIHYAALVAGPSFFDDPRTWQVSQGETPGTVPWMQAITDETDLVIATALARGTHASALKIYADLSPELVAAVTAEAHRQGVPAWAHLSVFPALPIDVVRAGVDVVSHVTMLAWQTQTQTQAEAAPTYKSKTPIDPATIDPDDPRIGEVLEAMLERGTILDATGSMWESGEVLDGADAAGVARAQGNAELSAALTARAFAAGVPISAGSDYVTAADDPFPALHRELYFLHERCGMPAADVLRSATQIGARAAGAEDDLGTLEPGKLASFVVLDRDPVADLRNLASVWCTVKRGVRHQRGDFVGPENLEQR</sequence>
<dbReference type="PANTHER" id="PTHR43135">
    <property type="entry name" value="ALPHA-D-RIBOSE 1-METHYLPHOSPHONATE 5-TRIPHOSPHATE DIPHOSPHATASE"/>
    <property type="match status" value="1"/>
</dbReference>
<dbReference type="Gene3D" id="2.30.40.10">
    <property type="entry name" value="Urease, subunit C, domain 1"/>
    <property type="match status" value="1"/>
</dbReference>
<reference evidence="4" key="1">
    <citation type="journal article" date="2019" name="Int. J. Syst. Evol. Microbiol.">
        <title>The Global Catalogue of Microorganisms (GCM) 10K type strain sequencing project: providing services to taxonomists for standard genome sequencing and annotation.</title>
        <authorList>
            <consortium name="The Broad Institute Genomics Platform"/>
            <consortium name="The Broad Institute Genome Sequencing Center for Infectious Disease"/>
            <person name="Wu L."/>
            <person name="Ma J."/>
        </authorList>
    </citation>
    <scope>NUCLEOTIDE SEQUENCE [LARGE SCALE GENOMIC DNA]</scope>
    <source>
        <strain evidence="4">JCM 18532</strain>
    </source>
</reference>
<dbReference type="InterPro" id="IPR032466">
    <property type="entry name" value="Metal_Hydrolase"/>
</dbReference>
<dbReference type="SUPFAM" id="SSF51338">
    <property type="entry name" value="Composite domain of metallo-dependent hydrolases"/>
    <property type="match status" value="1"/>
</dbReference>
<protein>
    <submittedName>
        <fullName evidence="3">Amidohydrolase family protein</fullName>
    </submittedName>
</protein>
<dbReference type="Proteomes" id="UP001499882">
    <property type="component" value="Unassembled WGS sequence"/>
</dbReference>
<dbReference type="Pfam" id="PF01979">
    <property type="entry name" value="Amidohydro_1"/>
    <property type="match status" value="1"/>
</dbReference>
<feature type="domain" description="Amidohydrolase-related" evidence="2">
    <location>
        <begin position="56"/>
        <end position="407"/>
    </location>
</feature>
<dbReference type="SUPFAM" id="SSF51556">
    <property type="entry name" value="Metallo-dependent hydrolases"/>
    <property type="match status" value="1"/>
</dbReference>
<feature type="region of interest" description="Disordered" evidence="1">
    <location>
        <begin position="239"/>
        <end position="258"/>
    </location>
</feature>
<dbReference type="PANTHER" id="PTHR43135:SF3">
    <property type="entry name" value="ALPHA-D-RIBOSE 1-METHYLPHOSPHONATE 5-TRIPHOSPHATE DIPHOSPHATASE"/>
    <property type="match status" value="1"/>
</dbReference>
<organism evidence="3 4">
    <name type="scientific">Nocardioides endophyticus</name>
    <dbReference type="NCBI Taxonomy" id="1353775"/>
    <lineage>
        <taxon>Bacteria</taxon>
        <taxon>Bacillati</taxon>
        <taxon>Actinomycetota</taxon>
        <taxon>Actinomycetes</taxon>
        <taxon>Propionibacteriales</taxon>
        <taxon>Nocardioidaceae</taxon>
        <taxon>Nocardioides</taxon>
    </lineage>
</organism>
<accession>A0ABP8YL70</accession>
<dbReference type="InterPro" id="IPR011059">
    <property type="entry name" value="Metal-dep_hydrolase_composite"/>
</dbReference>
<comment type="caution">
    <text evidence="3">The sequence shown here is derived from an EMBL/GenBank/DDBJ whole genome shotgun (WGS) entry which is preliminary data.</text>
</comment>
<keyword evidence="4" id="KW-1185">Reference proteome</keyword>
<dbReference type="RefSeq" id="WP_345526246.1">
    <property type="nucleotide sequence ID" value="NZ_BAABKN010000009.1"/>
</dbReference>
<proteinExistence type="predicted"/>
<dbReference type="Gene3D" id="3.40.50.10910">
    <property type="entry name" value="Amidohydrolase"/>
    <property type="match status" value="1"/>
</dbReference>
<evidence type="ECO:0000313" key="3">
    <source>
        <dbReference type="EMBL" id="GAA4733487.1"/>
    </source>
</evidence>
<evidence type="ECO:0000259" key="2">
    <source>
        <dbReference type="Pfam" id="PF01979"/>
    </source>
</evidence>
<gene>
    <name evidence="3" type="ORF">GCM10023350_16310</name>
</gene>
<dbReference type="Gene3D" id="3.30.110.90">
    <property type="entry name" value="Amidohydrolase"/>
    <property type="match status" value="1"/>
</dbReference>
<dbReference type="EMBL" id="BAABKN010000009">
    <property type="protein sequence ID" value="GAA4733487.1"/>
    <property type="molecule type" value="Genomic_DNA"/>
</dbReference>